<dbReference type="EMBL" id="MLCF01000066">
    <property type="protein sequence ID" value="OIV37039.1"/>
    <property type="molecule type" value="Genomic_DNA"/>
</dbReference>
<organism evidence="1 2">
    <name type="scientific">Mangrovactinospora gilvigrisea</name>
    <dbReference type="NCBI Taxonomy" id="1428644"/>
    <lineage>
        <taxon>Bacteria</taxon>
        <taxon>Bacillati</taxon>
        <taxon>Actinomycetota</taxon>
        <taxon>Actinomycetes</taxon>
        <taxon>Kitasatosporales</taxon>
        <taxon>Streptomycetaceae</taxon>
        <taxon>Mangrovactinospora</taxon>
    </lineage>
</organism>
<accession>A0A1J7BEC1</accession>
<proteinExistence type="predicted"/>
<dbReference type="AlphaFoldDB" id="A0A1J7BEC1"/>
<dbReference type="OrthoDB" id="3677467at2"/>
<evidence type="ECO:0000313" key="2">
    <source>
        <dbReference type="Proteomes" id="UP000243342"/>
    </source>
</evidence>
<evidence type="ECO:0008006" key="3">
    <source>
        <dbReference type="Google" id="ProtNLM"/>
    </source>
</evidence>
<evidence type="ECO:0000313" key="1">
    <source>
        <dbReference type="EMBL" id="OIV37039.1"/>
    </source>
</evidence>
<dbReference type="Proteomes" id="UP000243342">
    <property type="component" value="Unassembled WGS sequence"/>
</dbReference>
<dbReference type="RefSeq" id="WP_071657016.1">
    <property type="nucleotide sequence ID" value="NZ_MLCF01000066.1"/>
</dbReference>
<protein>
    <recommendedName>
        <fullName evidence="3">Aminoglycoside phosphotransferase domain-containing protein</fullName>
    </recommendedName>
</protein>
<gene>
    <name evidence="1" type="ORF">BIV57_13185</name>
</gene>
<keyword evidence="2" id="KW-1185">Reference proteome</keyword>
<comment type="caution">
    <text evidence="1">The sequence shown here is derived from an EMBL/GenBank/DDBJ whole genome shotgun (WGS) entry which is preliminary data.</text>
</comment>
<sequence>MIEGGMNSAAFAVTHPRGRFVAKAVSSRMREQFVLGLETAARLEAGGIPSAPRINDVMGRRAE</sequence>
<name>A0A1J7BEC1_9ACTN</name>
<reference evidence="1 2" key="1">
    <citation type="submission" date="2016-10" db="EMBL/GenBank/DDBJ databases">
        <title>Genome sequence of Streptomyces gilvigriseus MUSC 26.</title>
        <authorList>
            <person name="Lee L.-H."/>
            <person name="Ser H.-L."/>
        </authorList>
    </citation>
    <scope>NUCLEOTIDE SEQUENCE [LARGE SCALE GENOMIC DNA]</scope>
    <source>
        <strain evidence="1 2">MUSC 26</strain>
    </source>
</reference>